<feature type="domain" description="FRG" evidence="1">
    <location>
        <begin position="19"/>
        <end position="124"/>
    </location>
</feature>
<dbReference type="EMBL" id="JBHUOV010000013">
    <property type="protein sequence ID" value="MFD2824512.1"/>
    <property type="molecule type" value="Genomic_DNA"/>
</dbReference>
<protein>
    <submittedName>
        <fullName evidence="2">FRG domain-containing protein</fullName>
    </submittedName>
</protein>
<name>A0ABW5WRI9_9FLAO</name>
<dbReference type="RefSeq" id="WP_183490499.1">
    <property type="nucleotide sequence ID" value="NZ_JBHUOV010000013.1"/>
</dbReference>
<proteinExistence type="predicted"/>
<dbReference type="SMART" id="SM00901">
    <property type="entry name" value="FRG"/>
    <property type="match status" value="1"/>
</dbReference>
<dbReference type="Proteomes" id="UP001597533">
    <property type="component" value="Unassembled WGS sequence"/>
</dbReference>
<sequence>MEIKDNKSFYSFLESISTEEESTIFRGVKSKSYKLTPGIGRFKTNKGKEFSIYEEKTILKLFKQKAYPYLKIDNSNELELLALAQHHGLPTRLLDWTWNPLVAFYFAVEEDWKDFDSNDKSAVYIWRKDYKGQLDPDFDPFKIKRINLFLPNHVTERITAQSGLFSVHANPNSEFKSKNISIVEINPNYRGDLKKLLQKLGIHRGNLFPDVDGIAMYTKWLRTNIY</sequence>
<comment type="caution">
    <text evidence="2">The sequence shown here is derived from an EMBL/GenBank/DDBJ whole genome shotgun (WGS) entry which is preliminary data.</text>
</comment>
<evidence type="ECO:0000313" key="2">
    <source>
        <dbReference type="EMBL" id="MFD2824512.1"/>
    </source>
</evidence>
<dbReference type="Pfam" id="PF08867">
    <property type="entry name" value="FRG"/>
    <property type="match status" value="1"/>
</dbReference>
<dbReference type="InterPro" id="IPR014966">
    <property type="entry name" value="FRG-dom"/>
</dbReference>
<reference evidence="3" key="1">
    <citation type="journal article" date="2019" name="Int. J. Syst. Evol. Microbiol.">
        <title>The Global Catalogue of Microorganisms (GCM) 10K type strain sequencing project: providing services to taxonomists for standard genome sequencing and annotation.</title>
        <authorList>
            <consortium name="The Broad Institute Genomics Platform"/>
            <consortium name="The Broad Institute Genome Sequencing Center for Infectious Disease"/>
            <person name="Wu L."/>
            <person name="Ma J."/>
        </authorList>
    </citation>
    <scope>NUCLEOTIDE SEQUENCE [LARGE SCALE GENOMIC DNA]</scope>
    <source>
        <strain evidence="3">KCTC 32141</strain>
    </source>
</reference>
<keyword evidence="3" id="KW-1185">Reference proteome</keyword>
<evidence type="ECO:0000313" key="3">
    <source>
        <dbReference type="Proteomes" id="UP001597533"/>
    </source>
</evidence>
<accession>A0ABW5WRI9</accession>
<gene>
    <name evidence="2" type="ORF">ACFS5M_12590</name>
</gene>
<evidence type="ECO:0000259" key="1">
    <source>
        <dbReference type="SMART" id="SM00901"/>
    </source>
</evidence>
<organism evidence="2 3">
    <name type="scientific">Lacinutrix iliipiscaria</name>
    <dbReference type="NCBI Taxonomy" id="1230532"/>
    <lineage>
        <taxon>Bacteria</taxon>
        <taxon>Pseudomonadati</taxon>
        <taxon>Bacteroidota</taxon>
        <taxon>Flavobacteriia</taxon>
        <taxon>Flavobacteriales</taxon>
        <taxon>Flavobacteriaceae</taxon>
        <taxon>Lacinutrix</taxon>
    </lineage>
</organism>